<gene>
    <name evidence="1" type="ORF">D9613_006836</name>
</gene>
<evidence type="ECO:0000313" key="1">
    <source>
        <dbReference type="EMBL" id="KAF4610742.1"/>
    </source>
</evidence>
<dbReference type="EMBL" id="JAACJL010000058">
    <property type="protein sequence ID" value="KAF4610742.1"/>
    <property type="molecule type" value="Genomic_DNA"/>
</dbReference>
<dbReference type="AlphaFoldDB" id="A0A8H4QGS9"/>
<sequence>MPPKASPSPSDALDLSITAQLAKIGEGFPATDLIKVLLRHIAIDLAQFVRNAQCSNQVYYRSRLVYDAIQELMKKIDGASDTDTTIIWETFQRYTAAIIPLEKILLNFYSYYRTEQRRQHLPPTDSIESTIIFLETWQIDRKALEDTFVTFSTSAIFLDLSDSIKKDLADNHRIHRTADDMQTLKALYDFFIGVKIVDADIIQSRSQKLVLGVKTSVRAIMTRLSQNPNVLPSTEIAIRILLLVYIPFAYLSVATTSTDWRDYFKTTAIWLALQNATKRVEEHLQPSSTVTVQVLEKEHEDLKLLLLKLTIVTVDTAKELLDLFKLAAQIRSPLRARSVELVKMMYQLNYISSDPKNATAARHRPALKMLFQDSLTTLEGTKAAVSDVKTIVLVADEYKKQEIALKDVLSDIGIAYSNMGLTDAWADKQTLFNEAVKIDEEHLTLMRRRLSLD</sequence>
<accession>A0A8H4QGS9</accession>
<dbReference type="Proteomes" id="UP000521872">
    <property type="component" value="Unassembled WGS sequence"/>
</dbReference>
<organism evidence="1 2">
    <name type="scientific">Agrocybe pediades</name>
    <dbReference type="NCBI Taxonomy" id="84607"/>
    <lineage>
        <taxon>Eukaryota</taxon>
        <taxon>Fungi</taxon>
        <taxon>Dikarya</taxon>
        <taxon>Basidiomycota</taxon>
        <taxon>Agaricomycotina</taxon>
        <taxon>Agaricomycetes</taxon>
        <taxon>Agaricomycetidae</taxon>
        <taxon>Agaricales</taxon>
        <taxon>Agaricineae</taxon>
        <taxon>Strophariaceae</taxon>
        <taxon>Agrocybe</taxon>
    </lineage>
</organism>
<reference evidence="1 2" key="1">
    <citation type="submission" date="2019-12" db="EMBL/GenBank/DDBJ databases">
        <authorList>
            <person name="Floudas D."/>
            <person name="Bentzer J."/>
            <person name="Ahren D."/>
            <person name="Johansson T."/>
            <person name="Persson P."/>
            <person name="Tunlid A."/>
        </authorList>
    </citation>
    <scope>NUCLEOTIDE SEQUENCE [LARGE SCALE GENOMIC DNA]</scope>
    <source>
        <strain evidence="1 2">CBS 102.39</strain>
    </source>
</reference>
<comment type="caution">
    <text evidence="1">The sequence shown here is derived from an EMBL/GenBank/DDBJ whole genome shotgun (WGS) entry which is preliminary data.</text>
</comment>
<protein>
    <submittedName>
        <fullName evidence="1">Uncharacterized protein</fullName>
    </submittedName>
</protein>
<name>A0A8H4QGS9_9AGAR</name>
<keyword evidence="2" id="KW-1185">Reference proteome</keyword>
<evidence type="ECO:0000313" key="2">
    <source>
        <dbReference type="Proteomes" id="UP000521872"/>
    </source>
</evidence>
<proteinExistence type="predicted"/>